<organism evidence="1 2">
    <name type="scientific">Microbacterium hydrocarbonoxydans</name>
    <dbReference type="NCBI Taxonomy" id="273678"/>
    <lineage>
        <taxon>Bacteria</taxon>
        <taxon>Bacillati</taxon>
        <taxon>Actinomycetota</taxon>
        <taxon>Actinomycetes</taxon>
        <taxon>Micrococcales</taxon>
        <taxon>Microbacteriaceae</taxon>
        <taxon>Microbacterium</taxon>
    </lineage>
</organism>
<protein>
    <recommendedName>
        <fullName evidence="3">Antitoxin Xre/MbcA/ParS-like toxin-binding domain-containing protein</fullName>
    </recommendedName>
</protein>
<dbReference type="PATRIC" id="fig|273678.4.peg.3248"/>
<dbReference type="EMBL" id="JYJB01000010">
    <property type="protein sequence ID" value="KJL46617.1"/>
    <property type="molecule type" value="Genomic_DNA"/>
</dbReference>
<dbReference type="Proteomes" id="UP000033900">
    <property type="component" value="Unassembled WGS sequence"/>
</dbReference>
<dbReference type="AlphaFoldDB" id="A0A0M2HQ55"/>
<name>A0A0M2HQ55_9MICO</name>
<dbReference type="RefSeq" id="WP_152641857.1">
    <property type="nucleotide sequence ID" value="NZ_JYJB01000010.1"/>
</dbReference>
<reference evidence="1 2" key="1">
    <citation type="submission" date="2015-02" db="EMBL/GenBank/DDBJ databases">
        <title>Draft genome sequences of ten Microbacterium spp. with emphasis on heavy metal contaminated environments.</title>
        <authorList>
            <person name="Corretto E."/>
        </authorList>
    </citation>
    <scope>NUCLEOTIDE SEQUENCE [LARGE SCALE GENOMIC DNA]</scope>
    <source>
        <strain evidence="1 2">SA35</strain>
    </source>
</reference>
<accession>A0A0M2HQ55</accession>
<sequence length="127" mass="14160">MTGMNHWAYIIGPCYTRASLARALGWAENEVSEAASSLRVLELLTDDDVLLYPAFQVRDGRLVEGLPQVLQVLNTGTRGRWTWAQWLNTRLDDEDGGELPSAIEQLAAGELEDVLLEARDDAWAWSS</sequence>
<evidence type="ECO:0008006" key="3">
    <source>
        <dbReference type="Google" id="ProtNLM"/>
    </source>
</evidence>
<dbReference type="OrthoDB" id="5068694at2"/>
<keyword evidence="2" id="KW-1185">Reference proteome</keyword>
<proteinExistence type="predicted"/>
<dbReference type="STRING" id="273678.RS84_03256"/>
<comment type="caution">
    <text evidence="1">The sequence shown here is derived from an EMBL/GenBank/DDBJ whole genome shotgun (WGS) entry which is preliminary data.</text>
</comment>
<evidence type="ECO:0000313" key="2">
    <source>
        <dbReference type="Proteomes" id="UP000033900"/>
    </source>
</evidence>
<gene>
    <name evidence="1" type="ORF">RS84_03256</name>
</gene>
<evidence type="ECO:0000313" key="1">
    <source>
        <dbReference type="EMBL" id="KJL46617.1"/>
    </source>
</evidence>